<feature type="transmembrane region" description="Helical" evidence="2">
    <location>
        <begin position="110"/>
        <end position="132"/>
    </location>
</feature>
<evidence type="ECO:0000256" key="1">
    <source>
        <dbReference type="SAM" id="MobiDB-lite"/>
    </source>
</evidence>
<feature type="compositionally biased region" description="Basic and acidic residues" evidence="1">
    <location>
        <begin position="443"/>
        <end position="452"/>
    </location>
</feature>
<name>A0A1C5JY12_9ACTN</name>
<keyword evidence="2" id="KW-1133">Transmembrane helix</keyword>
<dbReference type="AlphaFoldDB" id="A0A1C5JY12"/>
<evidence type="ECO:0000313" key="3">
    <source>
        <dbReference type="EMBL" id="SCG75211.1"/>
    </source>
</evidence>
<feature type="region of interest" description="Disordered" evidence="1">
    <location>
        <begin position="1"/>
        <end position="50"/>
    </location>
</feature>
<keyword evidence="4" id="KW-1185">Reference proteome</keyword>
<gene>
    <name evidence="3" type="ORF">GA0074704_5138</name>
</gene>
<organism evidence="3 4">
    <name type="scientific">Micromonospora siamensis</name>
    <dbReference type="NCBI Taxonomy" id="299152"/>
    <lineage>
        <taxon>Bacteria</taxon>
        <taxon>Bacillati</taxon>
        <taxon>Actinomycetota</taxon>
        <taxon>Actinomycetes</taxon>
        <taxon>Micromonosporales</taxon>
        <taxon>Micromonosporaceae</taxon>
        <taxon>Micromonospora</taxon>
    </lineage>
</organism>
<feature type="transmembrane region" description="Helical" evidence="2">
    <location>
        <begin position="217"/>
        <end position="234"/>
    </location>
</feature>
<feature type="region of interest" description="Disordered" evidence="1">
    <location>
        <begin position="420"/>
        <end position="463"/>
    </location>
</feature>
<feature type="compositionally biased region" description="Low complexity" evidence="1">
    <location>
        <begin position="40"/>
        <end position="50"/>
    </location>
</feature>
<feature type="transmembrane region" description="Helical" evidence="2">
    <location>
        <begin position="138"/>
        <end position="160"/>
    </location>
</feature>
<dbReference type="Proteomes" id="UP000198210">
    <property type="component" value="Chromosome I"/>
</dbReference>
<evidence type="ECO:0000313" key="4">
    <source>
        <dbReference type="Proteomes" id="UP000198210"/>
    </source>
</evidence>
<reference evidence="3 4" key="1">
    <citation type="submission" date="2016-06" db="EMBL/GenBank/DDBJ databases">
        <authorList>
            <person name="Kjaerup R.B."/>
            <person name="Dalgaard T.S."/>
            <person name="Juul-Madsen H.R."/>
        </authorList>
    </citation>
    <scope>NUCLEOTIDE SEQUENCE [LARGE SCALE GENOMIC DNA]</scope>
    <source>
        <strain evidence="3 4">DSM 45097</strain>
    </source>
</reference>
<dbReference type="EMBL" id="LT607751">
    <property type="protein sequence ID" value="SCG75211.1"/>
    <property type="molecule type" value="Genomic_DNA"/>
</dbReference>
<feature type="compositionally biased region" description="Low complexity" evidence="1">
    <location>
        <begin position="16"/>
        <end position="28"/>
    </location>
</feature>
<evidence type="ECO:0000256" key="2">
    <source>
        <dbReference type="SAM" id="Phobius"/>
    </source>
</evidence>
<feature type="compositionally biased region" description="Gly residues" evidence="1">
    <location>
        <begin position="30"/>
        <end position="39"/>
    </location>
</feature>
<sequence>MPADLAVDPWPADQRPAGAPEAAGVPGPAGTPGGTGAPGPAGTSGATAVPGRAGVLGWTGDPGPAGVAPAPRWPGRPGAVAAAHPGRSEPDAAAGDPAAVARASDRGARVAAVAIALGWHVAVGLPGLLAAGPQLPDAPLAGAAWLLVAGIGLLAGYRLLRADPLPAVPVAGLLLVCDAAVFAAVGDRHLFAAANWVWSGLGWFLLLAVWGRRTSRLLLLLTAHSAIALVTLVARGVNAPADLARFAMYVYGTSSLPVAVFVGAAAIAGMARERAGTAAAALAVEAERAAAERARRDRQARLALVSAAAGAVLDDLAQGRADPGDPVVQRRCATAAARLRRLIAESDDVPDPLLHELRAAADLAERGGLTVDLVSVGVPPPLPVPVRRALADPLTTELAGARDWARLTVVAGPDEVTVGLVTPDREPGDGDGPPAPGVDDEQVDHVHERDGGIRWTQTRWRKG</sequence>
<protein>
    <submittedName>
        <fullName evidence="3">Uncharacterized protein</fullName>
    </submittedName>
</protein>
<feature type="transmembrane region" description="Helical" evidence="2">
    <location>
        <begin position="167"/>
        <end position="185"/>
    </location>
</feature>
<accession>A0A1C5JY12</accession>
<feature type="transmembrane region" description="Helical" evidence="2">
    <location>
        <begin position="191"/>
        <end position="210"/>
    </location>
</feature>
<proteinExistence type="predicted"/>
<keyword evidence="2" id="KW-0812">Transmembrane</keyword>
<feature type="transmembrane region" description="Helical" evidence="2">
    <location>
        <begin position="246"/>
        <end position="268"/>
    </location>
</feature>
<keyword evidence="2" id="KW-0472">Membrane</keyword>